<organism evidence="2 3">
    <name type="scientific">Pseudomonas putida</name>
    <name type="common">Arthrobacter siderocapsulatus</name>
    <dbReference type="NCBI Taxonomy" id="303"/>
    <lineage>
        <taxon>Bacteria</taxon>
        <taxon>Pseudomonadati</taxon>
        <taxon>Pseudomonadota</taxon>
        <taxon>Gammaproteobacteria</taxon>
        <taxon>Pseudomonadales</taxon>
        <taxon>Pseudomonadaceae</taxon>
        <taxon>Pseudomonas</taxon>
    </lineage>
</organism>
<comment type="caution">
    <text evidence="2">The sequence shown here is derived from an EMBL/GenBank/DDBJ whole genome shotgun (WGS) entry which is preliminary data.</text>
</comment>
<evidence type="ECO:0000313" key="2">
    <source>
        <dbReference type="EMBL" id="KAF0254042.1"/>
    </source>
</evidence>
<keyword evidence="1" id="KW-0732">Signal</keyword>
<gene>
    <name evidence="2" type="ORF">GN299_15345</name>
</gene>
<evidence type="ECO:0000256" key="1">
    <source>
        <dbReference type="SAM" id="SignalP"/>
    </source>
</evidence>
<dbReference type="AlphaFoldDB" id="A0A7V8J3Z1"/>
<feature type="chain" id="PRO_5030768477" evidence="1">
    <location>
        <begin position="18"/>
        <end position="154"/>
    </location>
</feature>
<proteinExistence type="predicted"/>
<feature type="signal peptide" evidence="1">
    <location>
        <begin position="1"/>
        <end position="17"/>
    </location>
</feature>
<reference evidence="2 3" key="1">
    <citation type="submission" date="2019-12" db="EMBL/GenBank/DDBJ databases">
        <authorList>
            <person name="Woiski C."/>
        </authorList>
    </citation>
    <scope>NUCLEOTIDE SEQUENCE [LARGE SCALE GENOMIC DNA]</scope>
    <source>
        <strain evidence="2 3">BOE100</strain>
    </source>
</reference>
<sequence>MRYQLLCLLFAVGTANAATLEVEVSQGSHESERFTYQLTDQRQTLDLRESGRYPVAIHDKARKKDICREAEYRTGIMMTLRQVEKPADGKYLVEVVGQVSKLNALEEKGRLDCGANVVPVIENAAFSDTSLIEVGRPKVMVVDGKTTLLLTVKD</sequence>
<evidence type="ECO:0000313" key="3">
    <source>
        <dbReference type="Proteomes" id="UP000442695"/>
    </source>
</evidence>
<dbReference type="EMBL" id="WOWR01000018">
    <property type="protein sequence ID" value="KAF0254042.1"/>
    <property type="molecule type" value="Genomic_DNA"/>
</dbReference>
<dbReference type="Proteomes" id="UP000442695">
    <property type="component" value="Unassembled WGS sequence"/>
</dbReference>
<name>A0A7V8J3Z1_PSEPU</name>
<protein>
    <submittedName>
        <fullName evidence="2">Uncharacterized protein</fullName>
    </submittedName>
</protein>
<dbReference type="RefSeq" id="WP_156859169.1">
    <property type="nucleotide sequence ID" value="NZ_WOWR01000018.1"/>
</dbReference>
<accession>A0A7V8J3Z1</accession>